<evidence type="ECO:0000256" key="2">
    <source>
        <dbReference type="ARBA" id="ARBA00022475"/>
    </source>
</evidence>
<feature type="transmembrane region" description="Helical" evidence="7">
    <location>
        <begin position="675"/>
        <end position="700"/>
    </location>
</feature>
<dbReference type="InterPro" id="IPR004869">
    <property type="entry name" value="MMPL_dom"/>
</dbReference>
<dbReference type="InterPro" id="IPR000731">
    <property type="entry name" value="SSD"/>
</dbReference>
<dbReference type="PANTHER" id="PTHR33406:SF13">
    <property type="entry name" value="MEMBRANE PROTEIN YDFJ"/>
    <property type="match status" value="1"/>
</dbReference>
<feature type="transmembrane region" description="Helical" evidence="7">
    <location>
        <begin position="370"/>
        <end position="391"/>
    </location>
</feature>
<feature type="transmembrane region" description="Helical" evidence="7">
    <location>
        <begin position="563"/>
        <end position="584"/>
    </location>
</feature>
<evidence type="ECO:0000256" key="1">
    <source>
        <dbReference type="ARBA" id="ARBA00004651"/>
    </source>
</evidence>
<comment type="caution">
    <text evidence="9">The sequence shown here is derived from an EMBL/GenBank/DDBJ whole genome shotgun (WGS) entry which is preliminary data.</text>
</comment>
<reference evidence="9 10" key="1">
    <citation type="submission" date="2019-12" db="EMBL/GenBank/DDBJ databases">
        <title>Auraticoccus cholistani sp. nov., an actinomycete isolated from soil of Cholistan desert.</title>
        <authorList>
            <person name="Cheema M.T."/>
        </authorList>
    </citation>
    <scope>NUCLEOTIDE SEQUENCE [LARGE SCALE GENOMIC DNA]</scope>
    <source>
        <strain evidence="9 10">F435</strain>
    </source>
</reference>
<keyword evidence="3 7" id="KW-0812">Transmembrane</keyword>
<dbReference type="Pfam" id="PF03176">
    <property type="entry name" value="MMPL"/>
    <property type="match status" value="2"/>
</dbReference>
<dbReference type="InterPro" id="IPR050545">
    <property type="entry name" value="Mycobact_MmpL"/>
</dbReference>
<feature type="transmembrane region" description="Helical" evidence="7">
    <location>
        <begin position="309"/>
        <end position="334"/>
    </location>
</feature>
<dbReference type="SUPFAM" id="SSF82866">
    <property type="entry name" value="Multidrug efflux transporter AcrB transmembrane domain"/>
    <property type="match status" value="2"/>
</dbReference>
<protein>
    <submittedName>
        <fullName evidence="9">MMPL family transporter</fullName>
    </submittedName>
</protein>
<keyword evidence="4 7" id="KW-1133">Transmembrane helix</keyword>
<sequence length="930" mass="96711">MSSFLYALGRAAFRHRWRTAGIWLLVVAVLGGTAGLAGGDFDNEFSIPGAPSQVALDQLGRTFPQVSGTSASMIVVAPEGEDVRDPAVREAVEDSMDELAELDFVDSVSSPYDDLVEGMISDDERAAIVNVRIPGEAQEVTDAQRDALVAAAAELQAALPGSTASMGGEIFNQSIPGFSIVEVIGVGVALVVLLITLGSVVAAGMPLLTALLGVGVSMAVLLIATGFATISSTTPMLAVMLGLAVGIDYALFILSRHRELLAEGLDPEESAARSVATAGSAVVFAGLTVIIALVGLGIARIPFLTAMGVFAAIGVAVAVVVALTILPALMGMAGERMRPRKVRRAMAAGQPARHPDAPRRGGFFGGWVKVVTRLPALTVVVVLVGSVLLTLPARDLTLALPNAGENPAGTPARVTYDLQEEHFGPGFNGPLVVTAEIVASDDPLGVMEGIAEDIEELPGVASVPLSTPNQNADTGFVQIVPTTGPSDPATADLVQRLRDMAPVWQDEYDVSTAVTGATAIQIDVSDRLGAALLPFGVFVVGLSLVLLTMVFRSIAVPVKATLGYLLSIGVAFGLTTLVFVQGHGADLVHLERPGPIISFLPILLMGILFGLAMDYEVFLVSRMREDHVHGEPARQAVHTGFRGAASVVTAAAVIMFAVFAFFVPEGEGAIKPIAFALAVGVAFDAFVVRMTLVPAVMALLGEKAWWLPSWLEKRLPAMDVEGEQLHRELALAGWPGPRAGRAAHVEGLAVEGLLAPVDLDLDPGDVLVVEGSPSGRAALLTSLSGRMTPDAGRARVAGVLVPGSAAALRRRTGYVDTTFYRAPGHPAPGRGIEALARRRPPLALVDGADALTTPQARQALDRLIRSAQERRDQAVVLGVATASVVADLIAGPHQLLVLRDPAPGGGPAGPEPDVLPAPHDPEALVQKGQR</sequence>
<feature type="region of interest" description="Disordered" evidence="6">
    <location>
        <begin position="900"/>
        <end position="930"/>
    </location>
</feature>
<evidence type="ECO:0000256" key="7">
    <source>
        <dbReference type="SAM" id="Phobius"/>
    </source>
</evidence>
<name>A0A6A9UPP9_9ACTN</name>
<feature type="transmembrane region" description="Helical" evidence="7">
    <location>
        <begin position="275"/>
        <end position="303"/>
    </location>
</feature>
<dbReference type="PROSITE" id="PS50156">
    <property type="entry name" value="SSD"/>
    <property type="match status" value="1"/>
</dbReference>
<evidence type="ECO:0000256" key="5">
    <source>
        <dbReference type="ARBA" id="ARBA00023136"/>
    </source>
</evidence>
<keyword evidence="5 7" id="KW-0472">Membrane</keyword>
<evidence type="ECO:0000259" key="8">
    <source>
        <dbReference type="PROSITE" id="PS50156"/>
    </source>
</evidence>
<feature type="transmembrane region" description="Helical" evidence="7">
    <location>
        <begin position="596"/>
        <end position="620"/>
    </location>
</feature>
<feature type="domain" description="SSD" evidence="8">
    <location>
        <begin position="207"/>
        <end position="332"/>
    </location>
</feature>
<proteinExistence type="predicted"/>
<dbReference type="EMBL" id="WPCU01000003">
    <property type="protein sequence ID" value="MVA74661.1"/>
    <property type="molecule type" value="Genomic_DNA"/>
</dbReference>
<feature type="transmembrane region" description="Helical" evidence="7">
    <location>
        <begin position="641"/>
        <end position="663"/>
    </location>
</feature>
<evidence type="ECO:0000313" key="10">
    <source>
        <dbReference type="Proteomes" id="UP000435304"/>
    </source>
</evidence>
<dbReference type="GO" id="GO:0005886">
    <property type="term" value="C:plasma membrane"/>
    <property type="evidence" value="ECO:0007669"/>
    <property type="project" value="UniProtKB-SubCell"/>
</dbReference>
<feature type="transmembrane region" description="Helical" evidence="7">
    <location>
        <begin position="236"/>
        <end position="254"/>
    </location>
</feature>
<organism evidence="9 10">
    <name type="scientific">Auraticoccus cholistanensis</name>
    <dbReference type="NCBI Taxonomy" id="2656650"/>
    <lineage>
        <taxon>Bacteria</taxon>
        <taxon>Bacillati</taxon>
        <taxon>Actinomycetota</taxon>
        <taxon>Actinomycetes</taxon>
        <taxon>Propionibacteriales</taxon>
        <taxon>Propionibacteriaceae</taxon>
        <taxon>Auraticoccus</taxon>
    </lineage>
</organism>
<accession>A0A6A9UPP9</accession>
<keyword evidence="2" id="KW-1003">Cell membrane</keyword>
<evidence type="ECO:0000256" key="6">
    <source>
        <dbReference type="SAM" id="MobiDB-lite"/>
    </source>
</evidence>
<comment type="subcellular location">
    <subcellularLocation>
        <location evidence="1">Cell membrane</location>
        <topology evidence="1">Multi-pass membrane protein</topology>
    </subcellularLocation>
</comment>
<dbReference type="PANTHER" id="PTHR33406">
    <property type="entry name" value="MEMBRANE PROTEIN MJ1562-RELATED"/>
    <property type="match status" value="1"/>
</dbReference>
<feature type="transmembrane region" description="Helical" evidence="7">
    <location>
        <begin position="210"/>
        <end position="230"/>
    </location>
</feature>
<keyword evidence="10" id="KW-1185">Reference proteome</keyword>
<dbReference type="RefSeq" id="WP_156607255.1">
    <property type="nucleotide sequence ID" value="NZ_WPCU01000003.1"/>
</dbReference>
<gene>
    <name evidence="9" type="ORF">GC722_01225</name>
</gene>
<feature type="transmembrane region" description="Helical" evidence="7">
    <location>
        <begin position="531"/>
        <end position="551"/>
    </location>
</feature>
<evidence type="ECO:0000256" key="4">
    <source>
        <dbReference type="ARBA" id="ARBA00022989"/>
    </source>
</evidence>
<evidence type="ECO:0000256" key="3">
    <source>
        <dbReference type="ARBA" id="ARBA00022692"/>
    </source>
</evidence>
<feature type="transmembrane region" description="Helical" evidence="7">
    <location>
        <begin position="183"/>
        <end position="203"/>
    </location>
</feature>
<dbReference type="AlphaFoldDB" id="A0A6A9UPP9"/>
<dbReference type="Proteomes" id="UP000435304">
    <property type="component" value="Unassembled WGS sequence"/>
</dbReference>
<evidence type="ECO:0000313" key="9">
    <source>
        <dbReference type="EMBL" id="MVA74661.1"/>
    </source>
</evidence>
<dbReference type="Gene3D" id="1.20.1640.10">
    <property type="entry name" value="Multidrug efflux transporter AcrB transmembrane domain"/>
    <property type="match status" value="2"/>
</dbReference>